<dbReference type="AlphaFoldDB" id="A0AAD3RY25"/>
<name>A0AAD3RY25_NEPGR</name>
<evidence type="ECO:0000313" key="2">
    <source>
        <dbReference type="Proteomes" id="UP001279734"/>
    </source>
</evidence>
<reference evidence="1" key="1">
    <citation type="submission" date="2023-05" db="EMBL/GenBank/DDBJ databases">
        <title>Nepenthes gracilis genome sequencing.</title>
        <authorList>
            <person name="Fukushima K."/>
        </authorList>
    </citation>
    <scope>NUCLEOTIDE SEQUENCE</scope>
    <source>
        <strain evidence="1">SING2019-196</strain>
    </source>
</reference>
<proteinExistence type="predicted"/>
<sequence length="102" mass="11614">MGTLSIGLWSPSTVRQLSNLLINHYHARTNIIDEVHRTGPGSSQGFNFMCPMKGYEHHYPLTWTPTDENASQVVLMGELGISIRVEKHYLTGREYPHCHYST</sequence>
<dbReference type="Proteomes" id="UP001279734">
    <property type="component" value="Unassembled WGS sequence"/>
</dbReference>
<protein>
    <submittedName>
        <fullName evidence="1">Uncharacterized protein</fullName>
    </submittedName>
</protein>
<keyword evidence="2" id="KW-1185">Reference proteome</keyword>
<gene>
    <name evidence="1" type="ORF">Nepgr_002833</name>
</gene>
<comment type="caution">
    <text evidence="1">The sequence shown here is derived from an EMBL/GenBank/DDBJ whole genome shotgun (WGS) entry which is preliminary data.</text>
</comment>
<accession>A0AAD3RY25</accession>
<organism evidence="1 2">
    <name type="scientific">Nepenthes gracilis</name>
    <name type="common">Slender pitcher plant</name>
    <dbReference type="NCBI Taxonomy" id="150966"/>
    <lineage>
        <taxon>Eukaryota</taxon>
        <taxon>Viridiplantae</taxon>
        <taxon>Streptophyta</taxon>
        <taxon>Embryophyta</taxon>
        <taxon>Tracheophyta</taxon>
        <taxon>Spermatophyta</taxon>
        <taxon>Magnoliopsida</taxon>
        <taxon>eudicotyledons</taxon>
        <taxon>Gunneridae</taxon>
        <taxon>Pentapetalae</taxon>
        <taxon>Caryophyllales</taxon>
        <taxon>Nepenthaceae</taxon>
        <taxon>Nepenthes</taxon>
    </lineage>
</organism>
<evidence type="ECO:0000313" key="1">
    <source>
        <dbReference type="EMBL" id="GMH00994.1"/>
    </source>
</evidence>
<dbReference type="EMBL" id="BSYO01000002">
    <property type="protein sequence ID" value="GMH00994.1"/>
    <property type="molecule type" value="Genomic_DNA"/>
</dbReference>